<feature type="domain" description="Ribosomal protein eL8/eL30/eS12/Gadd45" evidence="7">
    <location>
        <begin position="46"/>
        <end position="136"/>
    </location>
</feature>
<evidence type="ECO:0000256" key="6">
    <source>
        <dbReference type="RuleBase" id="RU366039"/>
    </source>
</evidence>
<dbReference type="InterPro" id="IPR029064">
    <property type="entry name" value="Ribosomal_eL30-like_sf"/>
</dbReference>
<evidence type="ECO:0000313" key="8">
    <source>
        <dbReference type="EMBL" id="GIY49432.1"/>
    </source>
</evidence>
<evidence type="ECO:0000256" key="2">
    <source>
        <dbReference type="ARBA" id="ARBA00007337"/>
    </source>
</evidence>
<reference evidence="8 9" key="1">
    <citation type="submission" date="2021-06" db="EMBL/GenBank/DDBJ databases">
        <title>Caerostris extrusa draft genome.</title>
        <authorList>
            <person name="Kono N."/>
            <person name="Arakawa K."/>
        </authorList>
    </citation>
    <scope>NUCLEOTIDE SEQUENCE [LARGE SCALE GENOMIC DNA]</scope>
</reference>
<dbReference type="EMBL" id="BPLR01011833">
    <property type="protein sequence ID" value="GIY49432.1"/>
    <property type="molecule type" value="Genomic_DNA"/>
</dbReference>
<dbReference type="GO" id="GO:0000398">
    <property type="term" value="P:mRNA splicing, via spliceosome"/>
    <property type="evidence" value="ECO:0007669"/>
    <property type="project" value="UniProtKB-UniRule"/>
</dbReference>
<evidence type="ECO:0000256" key="1">
    <source>
        <dbReference type="ARBA" id="ARBA00004604"/>
    </source>
</evidence>
<comment type="subcellular location">
    <subcellularLocation>
        <location evidence="1 6">Nucleus</location>
        <location evidence="1 6">Nucleolus</location>
    </subcellularLocation>
</comment>
<dbReference type="PANTHER" id="PTHR23105">
    <property type="entry name" value="RIBOSOMAL PROTEIN L7AE FAMILY MEMBER"/>
    <property type="match status" value="1"/>
</dbReference>
<dbReference type="InterPro" id="IPR018492">
    <property type="entry name" value="Ribosomal_eL8/Nhp2"/>
</dbReference>
<organism evidence="8 9">
    <name type="scientific">Caerostris extrusa</name>
    <name type="common">Bark spider</name>
    <name type="synonym">Caerostris bankana</name>
    <dbReference type="NCBI Taxonomy" id="172846"/>
    <lineage>
        <taxon>Eukaryota</taxon>
        <taxon>Metazoa</taxon>
        <taxon>Ecdysozoa</taxon>
        <taxon>Arthropoda</taxon>
        <taxon>Chelicerata</taxon>
        <taxon>Arachnida</taxon>
        <taxon>Araneae</taxon>
        <taxon>Araneomorphae</taxon>
        <taxon>Entelegynae</taxon>
        <taxon>Araneoidea</taxon>
        <taxon>Araneidae</taxon>
        <taxon>Caerostris</taxon>
    </lineage>
</organism>
<protein>
    <recommendedName>
        <fullName evidence="6">H/ACA ribonucleoprotein complex subunit 2</fullName>
    </recommendedName>
    <alternativeName>
        <fullName evidence="6">Nucleolar protein family A member 2</fullName>
    </alternativeName>
</protein>
<dbReference type="Gene3D" id="3.30.1330.30">
    <property type="match status" value="1"/>
</dbReference>
<evidence type="ECO:0000256" key="3">
    <source>
        <dbReference type="ARBA" id="ARBA00022884"/>
    </source>
</evidence>
<keyword evidence="4 6" id="KW-0539">Nucleus</keyword>
<dbReference type="InterPro" id="IPR004038">
    <property type="entry name" value="Ribosomal_eL8/eL30/eS12/Gad45"/>
</dbReference>
<comment type="similarity">
    <text evidence="2 6">Belongs to the eukaryotic ribosomal protein eL8 family.</text>
</comment>
<keyword evidence="5 6" id="KW-0687">Ribonucleoprotein</keyword>
<dbReference type="Pfam" id="PF01248">
    <property type="entry name" value="Ribosomal_L7Ae"/>
    <property type="match status" value="1"/>
</dbReference>
<dbReference type="InterPro" id="IPR050257">
    <property type="entry name" value="eL8/uL1-like"/>
</dbReference>
<gene>
    <name evidence="8" type="primary">NHP2</name>
    <name evidence="8" type="ORF">CEXT_192311</name>
</gene>
<keyword evidence="3 6" id="KW-0694">RNA-binding</keyword>
<dbReference type="InterPro" id="IPR002415">
    <property type="entry name" value="H/ACA_rnp_Nhp2-like"/>
</dbReference>
<evidence type="ECO:0000313" key="9">
    <source>
        <dbReference type="Proteomes" id="UP001054945"/>
    </source>
</evidence>
<accession>A0AAV4TVY9</accession>
<evidence type="ECO:0000259" key="7">
    <source>
        <dbReference type="Pfam" id="PF01248"/>
    </source>
</evidence>
<dbReference type="PRINTS" id="PR00883">
    <property type="entry name" value="NUCLEARHMG"/>
</dbReference>
<dbReference type="GO" id="GO:0031429">
    <property type="term" value="C:box H/ACA snoRNP complex"/>
    <property type="evidence" value="ECO:0007669"/>
    <property type="project" value="UniProtKB-UniRule"/>
</dbReference>
<dbReference type="GO" id="GO:0003723">
    <property type="term" value="F:RNA binding"/>
    <property type="evidence" value="ECO:0007669"/>
    <property type="project" value="UniProtKB-UniRule"/>
</dbReference>
<dbReference type="Proteomes" id="UP001054945">
    <property type="component" value="Unassembled WGS sequence"/>
</dbReference>
<keyword evidence="9" id="KW-1185">Reference proteome</keyword>
<comment type="function">
    <text evidence="6">Required for ribosome biogenesis. Part of a complex which catalyzes pseudouridylation of rRNA. This involves the isomerization of uridine such that the ribose is subsequently attached to C5, instead of the normal N1. Pseudouridine ('psi') residues may serve to stabilize the conformation of rRNAs.</text>
</comment>
<dbReference type="AlphaFoldDB" id="A0AAV4TVY9"/>
<dbReference type="PRINTS" id="PR00881">
    <property type="entry name" value="L7ARS6FAMILY"/>
</dbReference>
<dbReference type="GO" id="GO:0031120">
    <property type="term" value="P:snRNA pseudouridine synthesis"/>
    <property type="evidence" value="ECO:0007669"/>
    <property type="project" value="UniProtKB-UniRule"/>
</dbReference>
<evidence type="ECO:0000256" key="4">
    <source>
        <dbReference type="ARBA" id="ARBA00023242"/>
    </source>
</evidence>
<proteinExistence type="inferred from homology"/>
<dbReference type="SUPFAM" id="SSF55315">
    <property type="entry name" value="L30e-like"/>
    <property type="match status" value="1"/>
</dbReference>
<comment type="function">
    <text evidence="6">Common component of the spliceosome and rRNA processing machinery.</text>
</comment>
<evidence type="ECO:0000256" key="5">
    <source>
        <dbReference type="ARBA" id="ARBA00023274"/>
    </source>
</evidence>
<name>A0AAV4TVY9_CAEEX</name>
<comment type="caution">
    <text evidence="8">The sequence shown here is derived from an EMBL/GenBank/DDBJ whole genome shotgun (WGS) entry which is preliminary data.</text>
</comment>
<sequence>MSEVKSKREDNDGIIPEETEPLTYEQQLAFISVIAKPIANKKLTKKLYKLIRRASELKSIRHGLKDVQSSIRKGETGIVVFAGDVTPIEIMCHMPAVCEEKGIDYAYTPSKSEIGLAMGVRRNCLMILIKEHSDYAEQYSDCKNRMKNAFKEAFLN</sequence>